<dbReference type="Proteomes" id="UP000271889">
    <property type="component" value="Unassembled WGS sequence"/>
</dbReference>
<reference evidence="1 2" key="1">
    <citation type="submission" date="2018-11" db="EMBL/GenBank/DDBJ databases">
        <authorList>
            <consortium name="Pathogen Informatics"/>
        </authorList>
    </citation>
    <scope>NUCLEOTIDE SEQUENCE [LARGE SCALE GENOMIC DNA]</scope>
</reference>
<keyword evidence="2" id="KW-1185">Reference proteome</keyword>
<evidence type="ECO:0000313" key="2">
    <source>
        <dbReference type="Proteomes" id="UP000271889"/>
    </source>
</evidence>
<protein>
    <submittedName>
        <fullName evidence="1">Uncharacterized protein</fullName>
    </submittedName>
</protein>
<proteinExistence type="predicted"/>
<name>A0A3P7MAV7_CYLGO</name>
<accession>A0A3P7MAV7</accession>
<sequence>MKSLSMLMVTSLPHVTVTNKVRDSAMVVDFALKPLTDKQPSDEEIAQLVEVLEQQQGQEQE</sequence>
<gene>
    <name evidence="1" type="ORF">CGOC_LOCUS9549</name>
</gene>
<dbReference type="AlphaFoldDB" id="A0A3P7MAV7"/>
<dbReference type="EMBL" id="UYRV01107356">
    <property type="protein sequence ID" value="VDN23320.1"/>
    <property type="molecule type" value="Genomic_DNA"/>
</dbReference>
<organism evidence="1 2">
    <name type="scientific">Cylicostephanus goldi</name>
    <name type="common">Nematode worm</name>
    <dbReference type="NCBI Taxonomy" id="71465"/>
    <lineage>
        <taxon>Eukaryota</taxon>
        <taxon>Metazoa</taxon>
        <taxon>Ecdysozoa</taxon>
        <taxon>Nematoda</taxon>
        <taxon>Chromadorea</taxon>
        <taxon>Rhabditida</taxon>
        <taxon>Rhabditina</taxon>
        <taxon>Rhabditomorpha</taxon>
        <taxon>Strongyloidea</taxon>
        <taxon>Strongylidae</taxon>
        <taxon>Cylicostephanus</taxon>
    </lineage>
</organism>
<dbReference type="OrthoDB" id="10249045at2759"/>
<evidence type="ECO:0000313" key="1">
    <source>
        <dbReference type="EMBL" id="VDN23320.1"/>
    </source>
</evidence>